<evidence type="ECO:0000313" key="2">
    <source>
        <dbReference type="Proteomes" id="UP001056291"/>
    </source>
</evidence>
<organism evidence="1 2">
    <name type="scientific">Sneathiella marina</name>
    <dbReference type="NCBI Taxonomy" id="2950108"/>
    <lineage>
        <taxon>Bacteria</taxon>
        <taxon>Pseudomonadati</taxon>
        <taxon>Pseudomonadota</taxon>
        <taxon>Alphaproteobacteria</taxon>
        <taxon>Sneathiellales</taxon>
        <taxon>Sneathiellaceae</taxon>
        <taxon>Sneathiella</taxon>
    </lineage>
</organism>
<sequence length="163" mass="18423">MSESKDFEQFISTWNDSGTGYFKLGQISLPVTSSGPALEAAAKKCARDIEAEVMYAWDLGEAESDAWWLGWGGYDLEEEIPFHAALSKPEAIEKIRAFDPKDNEFECATLDEYKEILFSAYDEDLTAKDLKRGFLDWVTSLKKEARLTLKDDLTSWTTNAKKA</sequence>
<proteinExistence type="predicted"/>
<dbReference type="Proteomes" id="UP001056291">
    <property type="component" value="Chromosome"/>
</dbReference>
<dbReference type="RefSeq" id="WP_251935660.1">
    <property type="nucleotide sequence ID" value="NZ_CP098747.1"/>
</dbReference>
<evidence type="ECO:0008006" key="3">
    <source>
        <dbReference type="Google" id="ProtNLM"/>
    </source>
</evidence>
<gene>
    <name evidence="1" type="ORF">NBZ79_03775</name>
</gene>
<accession>A0ABY4W514</accession>
<protein>
    <recommendedName>
        <fullName evidence="3">DUF4376 domain-containing protein</fullName>
    </recommendedName>
</protein>
<evidence type="ECO:0000313" key="1">
    <source>
        <dbReference type="EMBL" id="USG62092.1"/>
    </source>
</evidence>
<reference evidence="1" key="1">
    <citation type="submission" date="2022-06" db="EMBL/GenBank/DDBJ databases">
        <title>Sneathiella actinostolidae sp. nov., isolated from a sea anemonein the Western Pacific Ocean.</title>
        <authorList>
            <person name="Wei M.J."/>
        </authorList>
    </citation>
    <scope>NUCLEOTIDE SEQUENCE</scope>
    <source>
        <strain evidence="1">PHK-P5</strain>
    </source>
</reference>
<name>A0ABY4W514_9PROT</name>
<dbReference type="EMBL" id="CP098747">
    <property type="protein sequence ID" value="USG62092.1"/>
    <property type="molecule type" value="Genomic_DNA"/>
</dbReference>
<keyword evidence="2" id="KW-1185">Reference proteome</keyword>